<feature type="compositionally biased region" description="Basic and acidic residues" evidence="1">
    <location>
        <begin position="174"/>
        <end position="186"/>
    </location>
</feature>
<reference evidence="3" key="1">
    <citation type="submission" date="2025-08" db="UniProtKB">
        <authorList>
            <consortium name="RefSeq"/>
        </authorList>
    </citation>
    <scope>IDENTIFICATION</scope>
</reference>
<feature type="region of interest" description="Disordered" evidence="1">
    <location>
        <begin position="54"/>
        <end position="253"/>
    </location>
</feature>
<dbReference type="PANTHER" id="PTHR16757:SF1">
    <property type="entry name" value="DENDRIN"/>
    <property type="match status" value="1"/>
</dbReference>
<feature type="compositionally biased region" description="Basic and acidic residues" evidence="1">
    <location>
        <begin position="12"/>
        <end position="21"/>
    </location>
</feature>
<feature type="compositionally biased region" description="Low complexity" evidence="1">
    <location>
        <begin position="135"/>
        <end position="157"/>
    </location>
</feature>
<feature type="compositionally biased region" description="Pro residues" evidence="1">
    <location>
        <begin position="75"/>
        <end position="85"/>
    </location>
</feature>
<organism evidence="2 3">
    <name type="scientific">Carlito syrichta</name>
    <name type="common">Philippine tarsier</name>
    <name type="synonym">Tarsius syrichta</name>
    <dbReference type="NCBI Taxonomy" id="1868482"/>
    <lineage>
        <taxon>Eukaryota</taxon>
        <taxon>Metazoa</taxon>
        <taxon>Chordata</taxon>
        <taxon>Craniata</taxon>
        <taxon>Vertebrata</taxon>
        <taxon>Euteleostomi</taxon>
        <taxon>Mammalia</taxon>
        <taxon>Eutheria</taxon>
        <taxon>Euarchontoglires</taxon>
        <taxon>Primates</taxon>
        <taxon>Haplorrhini</taxon>
        <taxon>Tarsiiformes</taxon>
        <taxon>Tarsiidae</taxon>
        <taxon>Carlito</taxon>
    </lineage>
</organism>
<dbReference type="PANTHER" id="PTHR16757">
    <property type="entry name" value="DENDRIN"/>
    <property type="match status" value="1"/>
</dbReference>
<evidence type="ECO:0000313" key="2">
    <source>
        <dbReference type="Proteomes" id="UP000189704"/>
    </source>
</evidence>
<dbReference type="InterPro" id="IPR026500">
    <property type="entry name" value="Dendrin"/>
</dbReference>
<dbReference type="AlphaFoldDB" id="A0A3Q0EKJ1"/>
<name>A0A3Q0EKJ1_CARSF</name>
<evidence type="ECO:0000256" key="1">
    <source>
        <dbReference type="SAM" id="MobiDB-lite"/>
    </source>
</evidence>
<dbReference type="OrthoDB" id="9900378at2759"/>
<keyword evidence="2" id="KW-1185">Reference proteome</keyword>
<feature type="compositionally biased region" description="Basic and acidic residues" evidence="1">
    <location>
        <begin position="105"/>
        <end position="127"/>
    </location>
</feature>
<proteinExistence type="predicted"/>
<dbReference type="CTD" id="23109"/>
<gene>
    <name evidence="3" type="primary">DDN</name>
</gene>
<dbReference type="RefSeq" id="XP_021574653.1">
    <property type="nucleotide sequence ID" value="XM_021718978.1"/>
</dbReference>
<dbReference type="KEGG" id="csyr:103273469"/>
<feature type="compositionally biased region" description="Polar residues" evidence="1">
    <location>
        <begin position="343"/>
        <end position="360"/>
    </location>
</feature>
<evidence type="ECO:0000313" key="3">
    <source>
        <dbReference type="RefSeq" id="XP_021574653.1"/>
    </source>
</evidence>
<accession>A0A3Q0EKJ1</accession>
<feature type="region of interest" description="Disordered" evidence="1">
    <location>
        <begin position="1"/>
        <end position="23"/>
    </location>
</feature>
<dbReference type="Pfam" id="PF15498">
    <property type="entry name" value="Dendrin"/>
    <property type="match status" value="2"/>
</dbReference>
<dbReference type="GeneID" id="103273469"/>
<dbReference type="Proteomes" id="UP000189704">
    <property type="component" value="Unplaced"/>
</dbReference>
<protein>
    <submittedName>
        <fullName evidence="3">Dendrin</fullName>
    </submittedName>
</protein>
<feature type="region of interest" description="Disordered" evidence="1">
    <location>
        <begin position="276"/>
        <end position="360"/>
    </location>
</feature>
<sequence length="360" mass="38849">MLDGPLVSEGPDSPRERRDEESGSCLWVQKSKLLVIEVKTISCHYSCRAPSRQIMDFQTSPWARGPQSRTCGPRPGSPEPPPRRPWPSRVLQEATNWRAGPLAEVRAREQEKRKAASQEREAKETERKRRKAGGARRSPPASGNPGAEPAPAGSAPASPSPPRPAPRSRHHLKGSREGKEGREHIWLPKGWVPSPQRQPPRHSQTLPRPWAPGGTGWRESLGHGAGAGPETPEGWKATRRAHTLPRGSRGPARGEGVFVIDATCVVIRSQYVPTPRTQQAQLLPSGGPRGVGDAPSPPTAGRGEGEGEGLIRSLVTARLSPALPPPAARGREQASGLPDLWSAPSTSLYSATQPAWDSRH</sequence>